<keyword evidence="1" id="KW-0732">Signal</keyword>
<dbReference type="InterPro" id="IPR016047">
    <property type="entry name" value="M23ase_b-sheet_dom"/>
</dbReference>
<evidence type="ECO:0000256" key="1">
    <source>
        <dbReference type="ARBA" id="ARBA00022729"/>
    </source>
</evidence>
<dbReference type="AlphaFoldDB" id="A0A4Q9Z0A3"/>
<dbReference type="PANTHER" id="PTHR21666">
    <property type="entry name" value="PEPTIDASE-RELATED"/>
    <property type="match status" value="1"/>
</dbReference>
<dbReference type="CDD" id="cd12797">
    <property type="entry name" value="M23_peptidase"/>
    <property type="match status" value="1"/>
</dbReference>
<evidence type="ECO:0000313" key="5">
    <source>
        <dbReference type="Proteomes" id="UP000293300"/>
    </source>
</evidence>
<accession>A0A4Q9Z0A3</accession>
<dbReference type="Gene3D" id="2.70.70.10">
    <property type="entry name" value="Glucose Permease (Domain IIA)"/>
    <property type="match status" value="1"/>
</dbReference>
<feature type="domain" description="M23ase beta-sheet core" evidence="2">
    <location>
        <begin position="148"/>
        <end position="239"/>
    </location>
</feature>
<keyword evidence="5" id="KW-1185">Reference proteome</keyword>
<dbReference type="InterPro" id="IPR050570">
    <property type="entry name" value="Cell_wall_metabolism_enzyme"/>
</dbReference>
<dbReference type="GO" id="GO:0004222">
    <property type="term" value="F:metalloendopeptidase activity"/>
    <property type="evidence" value="ECO:0007669"/>
    <property type="project" value="TreeGrafter"/>
</dbReference>
<dbReference type="InterPro" id="IPR026444">
    <property type="entry name" value="Secre_tail"/>
</dbReference>
<organism evidence="4 5">
    <name type="scientific">Flavobacterium silvisoli</name>
    <dbReference type="NCBI Taxonomy" id="2529433"/>
    <lineage>
        <taxon>Bacteria</taxon>
        <taxon>Pseudomonadati</taxon>
        <taxon>Bacteroidota</taxon>
        <taxon>Flavobacteriia</taxon>
        <taxon>Flavobacteriales</taxon>
        <taxon>Flavobacteriaceae</taxon>
        <taxon>Flavobacterium</taxon>
    </lineage>
</organism>
<dbReference type="RefSeq" id="WP_131475786.1">
    <property type="nucleotide sequence ID" value="NZ_SJPE01000006.1"/>
</dbReference>
<evidence type="ECO:0000313" key="4">
    <source>
        <dbReference type="EMBL" id="TBX69514.1"/>
    </source>
</evidence>
<dbReference type="InterPro" id="IPR011055">
    <property type="entry name" value="Dup_hybrid_motif"/>
</dbReference>
<dbReference type="EMBL" id="SJPE01000006">
    <property type="protein sequence ID" value="TBX69514.1"/>
    <property type="molecule type" value="Genomic_DNA"/>
</dbReference>
<name>A0A4Q9Z0A3_9FLAO</name>
<dbReference type="Pfam" id="PF18962">
    <property type="entry name" value="Por_Secre_tail"/>
    <property type="match status" value="1"/>
</dbReference>
<gene>
    <name evidence="4" type="ORF">EZL74_06450</name>
</gene>
<dbReference type="PANTHER" id="PTHR21666:SF289">
    <property type="entry name" value="L-ALA--D-GLU ENDOPEPTIDASE"/>
    <property type="match status" value="1"/>
</dbReference>
<comment type="caution">
    <text evidence="4">The sequence shown here is derived from an EMBL/GenBank/DDBJ whole genome shotgun (WGS) entry which is preliminary data.</text>
</comment>
<proteinExistence type="predicted"/>
<dbReference type="Pfam" id="PF01551">
    <property type="entry name" value="Peptidase_M23"/>
    <property type="match status" value="1"/>
</dbReference>
<protein>
    <submittedName>
        <fullName evidence="4">T9SS type A sorting domain-containing protein</fullName>
    </submittedName>
</protein>
<dbReference type="Proteomes" id="UP000293300">
    <property type="component" value="Unassembled WGS sequence"/>
</dbReference>
<dbReference type="OrthoDB" id="9809488at2"/>
<reference evidence="4 5" key="1">
    <citation type="submission" date="2019-02" db="EMBL/GenBank/DDBJ databases">
        <title>Flavobacterium sp. RD-2-33 isolated from forest soil.</title>
        <authorList>
            <person name="Chaudhary D.K."/>
        </authorList>
    </citation>
    <scope>NUCLEOTIDE SEQUENCE [LARGE SCALE GENOMIC DNA]</scope>
    <source>
        <strain evidence="4 5">RD-2-33</strain>
    </source>
</reference>
<evidence type="ECO:0000259" key="2">
    <source>
        <dbReference type="Pfam" id="PF01551"/>
    </source>
</evidence>
<evidence type="ECO:0000259" key="3">
    <source>
        <dbReference type="Pfam" id="PF18962"/>
    </source>
</evidence>
<dbReference type="SUPFAM" id="SSF51261">
    <property type="entry name" value="Duplicated hybrid motif"/>
    <property type="match status" value="1"/>
</dbReference>
<feature type="domain" description="Secretion system C-terminal sorting" evidence="3">
    <location>
        <begin position="402"/>
        <end position="477"/>
    </location>
</feature>
<dbReference type="NCBIfam" id="TIGR04183">
    <property type="entry name" value="Por_Secre_tail"/>
    <property type="match status" value="1"/>
</dbReference>
<sequence>MKNISKILKTIGIIFLFLASISLYSQTNKKDFQVDGGNYPFPKNDAQHPCISIEEYEVLNKEVGENLRKLHLEDRVNRNSLTTSLNWPLQTASGFTQCSYHFIGAYVDQNTATTAIQDYDCGTNTYDGHHGTDIAIWPYSFYKMDNNQIEVVAAAAGTIIQKADGNFDRNCSSNTLTANSIIIQHADGTYALYWHMKKNSVTTKNVGQTVAAGEYLGIVGSSGSASGPHLHFEIWSGNTNTTYKDPYSGSCNLLNVNSWWASQKPHTDPAIMKVSVNTTDNIMPGCPTTETPNESDVYVIPFQGDGLPAGYAKFYVFLREIPANSLLTMRILNPNGTAFSSWTYTVPTLNKISYWGFSKLLPTTDGNYIFDATYNGQTCSKSFTITHSLGINDVTTADSFNIFPNPTSDEFSLSVYSLESKTYTYCLSNITGQIIETDKITINNHKWEKSFLISSLSKGIYFLTLNDSNSQIVKKIIKN</sequence>